<dbReference type="eggNOG" id="KOG2183">
    <property type="taxonomic scope" value="Eukaryota"/>
</dbReference>
<evidence type="ECO:0000256" key="3">
    <source>
        <dbReference type="ARBA" id="ARBA00022729"/>
    </source>
</evidence>
<dbReference type="GeneID" id="17265538"/>
<dbReference type="PaxDb" id="2903-EOD20040"/>
<dbReference type="KEGG" id="ehx:EMIHUDRAFT_463972"/>
<evidence type="ECO:0000256" key="2">
    <source>
        <dbReference type="ARBA" id="ARBA00022670"/>
    </source>
</evidence>
<dbReference type="AlphaFoldDB" id="A0A0D3J955"/>
<comment type="similarity">
    <text evidence="1">Belongs to the peptidase S28 family.</text>
</comment>
<keyword evidence="4" id="KW-0378">Hydrolase</keyword>
<organism evidence="7 8">
    <name type="scientific">Emiliania huxleyi (strain CCMP1516)</name>
    <dbReference type="NCBI Taxonomy" id="280463"/>
    <lineage>
        <taxon>Eukaryota</taxon>
        <taxon>Haptista</taxon>
        <taxon>Haptophyta</taxon>
        <taxon>Prymnesiophyceae</taxon>
        <taxon>Isochrysidales</taxon>
        <taxon>Noelaerhabdaceae</taxon>
        <taxon>Emiliania</taxon>
    </lineage>
</organism>
<dbReference type="Proteomes" id="UP000013827">
    <property type="component" value="Unassembled WGS sequence"/>
</dbReference>
<dbReference type="Pfam" id="PF05577">
    <property type="entry name" value="Peptidase_S28"/>
    <property type="match status" value="1"/>
</dbReference>
<keyword evidence="2" id="KW-0645">Protease</keyword>
<evidence type="ECO:0000256" key="4">
    <source>
        <dbReference type="ARBA" id="ARBA00022801"/>
    </source>
</evidence>
<accession>A0A0D3J955</accession>
<dbReference type="PANTHER" id="PTHR11010">
    <property type="entry name" value="PROTEASE S28 PRO-X CARBOXYPEPTIDASE-RELATED"/>
    <property type="match status" value="1"/>
</dbReference>
<reference evidence="7" key="2">
    <citation type="submission" date="2024-10" db="UniProtKB">
        <authorList>
            <consortium name="EnsemblProtists"/>
        </authorList>
    </citation>
    <scope>IDENTIFICATION</scope>
</reference>
<dbReference type="Gene3D" id="3.40.50.1820">
    <property type="entry name" value="alpha/beta hydrolase"/>
    <property type="match status" value="1"/>
</dbReference>
<protein>
    <submittedName>
        <fullName evidence="7">Uncharacterized protein</fullName>
    </submittedName>
</protein>
<evidence type="ECO:0000256" key="6">
    <source>
        <dbReference type="SAM" id="MobiDB-lite"/>
    </source>
</evidence>
<evidence type="ECO:0000256" key="5">
    <source>
        <dbReference type="ARBA" id="ARBA00023180"/>
    </source>
</evidence>
<dbReference type="InterPro" id="IPR008758">
    <property type="entry name" value="Peptidase_S28"/>
</dbReference>
<evidence type="ECO:0000313" key="8">
    <source>
        <dbReference type="Proteomes" id="UP000013827"/>
    </source>
</evidence>
<dbReference type="PANTHER" id="PTHR11010:SF38">
    <property type="entry name" value="LYSOSOMAL PRO-X CARBOXYPEPTIDASE"/>
    <property type="match status" value="1"/>
</dbReference>
<dbReference type="EnsemblProtists" id="EOD20040">
    <property type="protein sequence ID" value="EOD20040"/>
    <property type="gene ID" value="EMIHUDRAFT_463972"/>
</dbReference>
<keyword evidence="5" id="KW-0325">Glycoprotein</keyword>
<proteinExistence type="inferred from homology"/>
<evidence type="ECO:0000256" key="1">
    <source>
        <dbReference type="ARBA" id="ARBA00011079"/>
    </source>
</evidence>
<sequence>MRFFGDSMPFGEDESFRPDPTHLGLLSVEQALADDASLILKMKERYDTPGSPPRPVGTLAYMLRQKYPHVARAESAYPLARSPVVEACATVAAASGSLSAFAPLVVPHGSCPLEAEYEVVRTFGSCLDVSRLEATGLAVRPGSLAARGRVGGPKTANKAWDYLACTEIVHPIAANNVSDMFPPQTWSVDALSAGCRREFHAAPRPAWMPRSMGMARGAAHLADATSHVIFTNGLLDPWSAQSVTQNVSSTLVAINIPDGSHHSDLGAPPNPDVSEADSPTLRAARAQQLAILKGWLEERAAPTVAVV</sequence>
<dbReference type="RefSeq" id="XP_005772469.1">
    <property type="nucleotide sequence ID" value="XM_005772412.1"/>
</dbReference>
<keyword evidence="8" id="KW-1185">Reference proteome</keyword>
<dbReference type="GO" id="GO:0008239">
    <property type="term" value="F:dipeptidyl-peptidase activity"/>
    <property type="evidence" value="ECO:0007669"/>
    <property type="project" value="TreeGrafter"/>
</dbReference>
<name>A0A0D3J955_EMIH1</name>
<dbReference type="GO" id="GO:0006508">
    <property type="term" value="P:proteolysis"/>
    <property type="evidence" value="ECO:0007669"/>
    <property type="project" value="UniProtKB-KW"/>
</dbReference>
<dbReference type="InterPro" id="IPR029058">
    <property type="entry name" value="AB_hydrolase_fold"/>
</dbReference>
<feature type="region of interest" description="Disordered" evidence="6">
    <location>
        <begin position="260"/>
        <end position="279"/>
    </location>
</feature>
<reference evidence="8" key="1">
    <citation type="journal article" date="2013" name="Nature">
        <title>Pan genome of the phytoplankton Emiliania underpins its global distribution.</title>
        <authorList>
            <person name="Read B.A."/>
            <person name="Kegel J."/>
            <person name="Klute M.J."/>
            <person name="Kuo A."/>
            <person name="Lefebvre S.C."/>
            <person name="Maumus F."/>
            <person name="Mayer C."/>
            <person name="Miller J."/>
            <person name="Monier A."/>
            <person name="Salamov A."/>
            <person name="Young J."/>
            <person name="Aguilar M."/>
            <person name="Claverie J.M."/>
            <person name="Frickenhaus S."/>
            <person name="Gonzalez K."/>
            <person name="Herman E.K."/>
            <person name="Lin Y.C."/>
            <person name="Napier J."/>
            <person name="Ogata H."/>
            <person name="Sarno A.F."/>
            <person name="Shmutz J."/>
            <person name="Schroeder D."/>
            <person name="de Vargas C."/>
            <person name="Verret F."/>
            <person name="von Dassow P."/>
            <person name="Valentin K."/>
            <person name="Van de Peer Y."/>
            <person name="Wheeler G."/>
            <person name="Dacks J.B."/>
            <person name="Delwiche C.F."/>
            <person name="Dyhrman S.T."/>
            <person name="Glockner G."/>
            <person name="John U."/>
            <person name="Richards T."/>
            <person name="Worden A.Z."/>
            <person name="Zhang X."/>
            <person name="Grigoriev I.V."/>
            <person name="Allen A.E."/>
            <person name="Bidle K."/>
            <person name="Borodovsky M."/>
            <person name="Bowler C."/>
            <person name="Brownlee C."/>
            <person name="Cock J.M."/>
            <person name="Elias M."/>
            <person name="Gladyshev V.N."/>
            <person name="Groth M."/>
            <person name="Guda C."/>
            <person name="Hadaegh A."/>
            <person name="Iglesias-Rodriguez M.D."/>
            <person name="Jenkins J."/>
            <person name="Jones B.M."/>
            <person name="Lawson T."/>
            <person name="Leese F."/>
            <person name="Lindquist E."/>
            <person name="Lobanov A."/>
            <person name="Lomsadze A."/>
            <person name="Malik S.B."/>
            <person name="Marsh M.E."/>
            <person name="Mackinder L."/>
            <person name="Mock T."/>
            <person name="Mueller-Roeber B."/>
            <person name="Pagarete A."/>
            <person name="Parker M."/>
            <person name="Probert I."/>
            <person name="Quesneville H."/>
            <person name="Raines C."/>
            <person name="Rensing S.A."/>
            <person name="Riano-Pachon D.M."/>
            <person name="Richier S."/>
            <person name="Rokitta S."/>
            <person name="Shiraiwa Y."/>
            <person name="Soanes D.M."/>
            <person name="van der Giezen M."/>
            <person name="Wahlund T.M."/>
            <person name="Williams B."/>
            <person name="Wilson W."/>
            <person name="Wolfe G."/>
            <person name="Wurch L.L."/>
        </authorList>
    </citation>
    <scope>NUCLEOTIDE SEQUENCE</scope>
</reference>
<dbReference type="GO" id="GO:0070008">
    <property type="term" value="F:serine-type exopeptidase activity"/>
    <property type="evidence" value="ECO:0007669"/>
    <property type="project" value="InterPro"/>
</dbReference>
<keyword evidence="3" id="KW-0732">Signal</keyword>
<dbReference type="HOGENOM" id="CLU_020959_0_0_1"/>
<evidence type="ECO:0000313" key="7">
    <source>
        <dbReference type="EnsemblProtists" id="EOD20040"/>
    </source>
</evidence>
<dbReference type="STRING" id="2903.R1DZT2"/>